<reference evidence="1 2" key="1">
    <citation type="submission" date="2017-06" db="EMBL/GenBank/DDBJ databases">
        <authorList>
            <person name="Chamberlain C."/>
            <person name="Harders C."/>
            <person name="Smith S."/>
            <person name="Stukey J."/>
            <person name="Best A."/>
            <person name="Garlena R.A."/>
            <person name="Russell D.A."/>
            <person name="Pope W.H."/>
            <person name="Jacobs-Sera D."/>
            <person name="Hendrix R.W."/>
            <person name="Hatfull G.F."/>
        </authorList>
    </citation>
    <scope>NUCLEOTIDE SEQUENCE [LARGE SCALE GENOMIC DNA]</scope>
</reference>
<dbReference type="RefSeq" id="YP_009951792.1">
    <property type="nucleotide sequence ID" value="NC_051605.1"/>
</dbReference>
<dbReference type="EMBL" id="MF324915">
    <property type="protein sequence ID" value="ASR85625.1"/>
    <property type="molecule type" value="Genomic_DNA"/>
</dbReference>
<accession>A0A222ZMI7</accession>
<name>A0A222ZMI7_9CAUD</name>
<organism evidence="1 2">
    <name type="scientific">Mycobacterium phage Amgine</name>
    <dbReference type="NCBI Taxonomy" id="2015817"/>
    <lineage>
        <taxon>Viruses</taxon>
        <taxon>Duplodnaviria</taxon>
        <taxon>Heunggongvirae</taxon>
        <taxon>Uroviricota</taxon>
        <taxon>Caudoviricetes</taxon>
        <taxon>Weiservirinae</taxon>
        <taxon>Amginevirus</taxon>
        <taxon>Amginevirus amgine</taxon>
    </lineage>
</organism>
<dbReference type="GeneID" id="60323234"/>
<proteinExistence type="predicted"/>
<protein>
    <submittedName>
        <fullName evidence="1">Minor tail protein</fullName>
    </submittedName>
</protein>
<evidence type="ECO:0000313" key="1">
    <source>
        <dbReference type="EMBL" id="ASR85625.1"/>
    </source>
</evidence>
<sequence length="104" mass="11903">MPYTKSYRTIIPIEPGADVEVLRWLTRESFEKAAGFDGLTLTEYSEREVPWTELPPKAAEHLPLRVDEYEWREFVGTGAVSETQIEWLTAESAWLNEMVKAGGK</sequence>
<evidence type="ECO:0000313" key="2">
    <source>
        <dbReference type="Proteomes" id="UP000221202"/>
    </source>
</evidence>
<dbReference type="KEGG" id="vg:60323234"/>
<gene>
    <name evidence="1" type="primary">24</name>
    <name evidence="1" type="ORF">SEA_AMGINE_24</name>
</gene>
<keyword evidence="2" id="KW-1185">Reference proteome</keyword>
<dbReference type="Proteomes" id="UP000221202">
    <property type="component" value="Segment"/>
</dbReference>